<feature type="transmembrane region" description="Helical" evidence="9">
    <location>
        <begin position="27"/>
        <end position="46"/>
    </location>
</feature>
<dbReference type="PANTHER" id="PTHR13202:SF0">
    <property type="entry name" value="SIGNAL PEPTIDASE COMPLEX SUBUNIT 1"/>
    <property type="match status" value="1"/>
</dbReference>
<dbReference type="GeneID" id="90075431"/>
<keyword evidence="5" id="KW-0256">Endoplasmic reticulum</keyword>
<name>A0AAV5QSA0_9ASCO</name>
<evidence type="ECO:0000256" key="4">
    <source>
        <dbReference type="ARBA" id="ARBA00022692"/>
    </source>
</evidence>
<feature type="transmembrane region" description="Helical" evidence="9">
    <location>
        <begin position="52"/>
        <end position="71"/>
    </location>
</feature>
<protein>
    <recommendedName>
        <fullName evidence="3">Signal peptidase complex subunit 1</fullName>
    </recommendedName>
</protein>
<evidence type="ECO:0000256" key="1">
    <source>
        <dbReference type="ARBA" id="ARBA00004477"/>
    </source>
</evidence>
<comment type="function">
    <text evidence="8">Component of the signal peptidase complex (SPC) which catalyzes the cleavage of N-terminal signal sequences from nascent proteins as they are translocated into the lumen of the endoplasmic reticulum. Dispensable for SPC enzymatic activity.</text>
</comment>
<evidence type="ECO:0000256" key="2">
    <source>
        <dbReference type="ARBA" id="ARBA00005245"/>
    </source>
</evidence>
<evidence type="ECO:0000256" key="5">
    <source>
        <dbReference type="ARBA" id="ARBA00022824"/>
    </source>
</evidence>
<dbReference type="EMBL" id="BTFZ01000012">
    <property type="protein sequence ID" value="GMM37456.1"/>
    <property type="molecule type" value="Genomic_DNA"/>
</dbReference>
<evidence type="ECO:0000256" key="8">
    <source>
        <dbReference type="ARBA" id="ARBA00045204"/>
    </source>
</evidence>
<evidence type="ECO:0000256" key="7">
    <source>
        <dbReference type="ARBA" id="ARBA00023136"/>
    </source>
</evidence>
<sequence length="104" mass="11643">MSFSLADVTEYFTGTIDYKGQELATSILYKLLNFFALSSFLVGFVYQDIVYSVAIFGTGLVVIAVVISPPFKFYNKHNLKFLPVKNQVFSADTISDVVIEPIQQ</sequence>
<evidence type="ECO:0000313" key="10">
    <source>
        <dbReference type="EMBL" id="GMM37456.1"/>
    </source>
</evidence>
<dbReference type="GO" id="GO:0006465">
    <property type="term" value="P:signal peptide processing"/>
    <property type="evidence" value="ECO:0007669"/>
    <property type="project" value="InterPro"/>
</dbReference>
<dbReference type="AlphaFoldDB" id="A0AAV5QSA0"/>
<evidence type="ECO:0000256" key="6">
    <source>
        <dbReference type="ARBA" id="ARBA00022989"/>
    </source>
</evidence>
<organism evidence="10 11">
    <name type="scientific">Saccharomycopsis crataegensis</name>
    <dbReference type="NCBI Taxonomy" id="43959"/>
    <lineage>
        <taxon>Eukaryota</taxon>
        <taxon>Fungi</taxon>
        <taxon>Dikarya</taxon>
        <taxon>Ascomycota</taxon>
        <taxon>Saccharomycotina</taxon>
        <taxon>Saccharomycetes</taxon>
        <taxon>Saccharomycopsidaceae</taxon>
        <taxon>Saccharomycopsis</taxon>
    </lineage>
</organism>
<dbReference type="GO" id="GO:0045047">
    <property type="term" value="P:protein targeting to ER"/>
    <property type="evidence" value="ECO:0007669"/>
    <property type="project" value="TreeGrafter"/>
</dbReference>
<comment type="similarity">
    <text evidence="2">Belongs to the SPCS1 family.</text>
</comment>
<accession>A0AAV5QSA0</accession>
<reference evidence="10 11" key="1">
    <citation type="journal article" date="2023" name="Elife">
        <title>Identification of key yeast species and microbe-microbe interactions impacting larval growth of Drosophila in the wild.</title>
        <authorList>
            <person name="Mure A."/>
            <person name="Sugiura Y."/>
            <person name="Maeda R."/>
            <person name="Honda K."/>
            <person name="Sakurai N."/>
            <person name="Takahashi Y."/>
            <person name="Watada M."/>
            <person name="Katoh T."/>
            <person name="Gotoh A."/>
            <person name="Gotoh Y."/>
            <person name="Taniguchi I."/>
            <person name="Nakamura K."/>
            <person name="Hayashi T."/>
            <person name="Katayama T."/>
            <person name="Uemura T."/>
            <person name="Hattori Y."/>
        </authorList>
    </citation>
    <scope>NUCLEOTIDE SEQUENCE [LARGE SCALE GENOMIC DNA]</scope>
    <source>
        <strain evidence="10 11">SC-9</strain>
    </source>
</reference>
<dbReference type="RefSeq" id="XP_064854452.1">
    <property type="nucleotide sequence ID" value="XM_064998380.1"/>
</dbReference>
<gene>
    <name evidence="10" type="ORF">DASC09_047810</name>
</gene>
<dbReference type="Pfam" id="PF06645">
    <property type="entry name" value="SPC12"/>
    <property type="match status" value="1"/>
</dbReference>
<proteinExistence type="inferred from homology"/>
<dbReference type="InterPro" id="IPR009542">
    <property type="entry name" value="Spc1/SPCS1"/>
</dbReference>
<comment type="caution">
    <text evidence="10">The sequence shown here is derived from an EMBL/GenBank/DDBJ whole genome shotgun (WGS) entry which is preliminary data.</text>
</comment>
<evidence type="ECO:0000313" key="11">
    <source>
        <dbReference type="Proteomes" id="UP001360560"/>
    </source>
</evidence>
<keyword evidence="4 9" id="KW-0812">Transmembrane</keyword>
<dbReference type="Proteomes" id="UP001360560">
    <property type="component" value="Unassembled WGS sequence"/>
</dbReference>
<dbReference type="PANTHER" id="PTHR13202">
    <property type="entry name" value="MICROSOMAL SIGNAL PEPTIDASE 12 KDA SUBUNIT"/>
    <property type="match status" value="1"/>
</dbReference>
<keyword evidence="6 9" id="KW-1133">Transmembrane helix</keyword>
<comment type="subcellular location">
    <subcellularLocation>
        <location evidence="1">Endoplasmic reticulum membrane</location>
        <topology evidence="1">Multi-pass membrane protein</topology>
    </subcellularLocation>
</comment>
<dbReference type="GO" id="GO:0005787">
    <property type="term" value="C:signal peptidase complex"/>
    <property type="evidence" value="ECO:0007669"/>
    <property type="project" value="InterPro"/>
</dbReference>
<evidence type="ECO:0000256" key="3">
    <source>
        <dbReference type="ARBA" id="ARBA00017059"/>
    </source>
</evidence>
<evidence type="ECO:0000256" key="9">
    <source>
        <dbReference type="SAM" id="Phobius"/>
    </source>
</evidence>
<keyword evidence="7 9" id="KW-0472">Membrane</keyword>
<keyword evidence="11" id="KW-1185">Reference proteome</keyword>